<dbReference type="AlphaFoldDB" id="A5DVR0"/>
<dbReference type="Gene3D" id="3.40.50.1820">
    <property type="entry name" value="alpha/beta hydrolase"/>
    <property type="match status" value="1"/>
</dbReference>
<dbReference type="Proteomes" id="UP000001996">
    <property type="component" value="Unassembled WGS sequence"/>
</dbReference>
<sequence length="335" mass="38961">MKLFDHDSSAFLKVEYVIGGISTYVYNTEALQPYIEAQNKSTKNVDDIPINVLYLIHQREGDYRFTESIAYVILKQYYEKKQGGSDDASGNLSDIPLICVTFDLRNHGLRLINKSKNLDWKQGNETHALDMISGIMGNVADLKLIMDFLPSYLNLEKLLTPEFRQQNQHWKFQFRNILSGYSLGAHTVFRFVNEHPEHIWGINPVVGCIDLSSLLINRMKGNKLDSPDYDKKWFYYTYEELQLTEEEREKYPEHLHNYLSAEDTQIFENFPMNNVKIFASFGAEDKLVPMKLSSIWCDSYLNTNDSTEIFVQEGKKHEVTDEMVDGFTTWLVKNL</sequence>
<dbReference type="OrthoDB" id="2152248at2759"/>
<name>A5DVR0_LODEL</name>
<reference evidence="1 2" key="1">
    <citation type="journal article" date="2009" name="Nature">
        <title>Evolution of pathogenicity and sexual reproduction in eight Candida genomes.</title>
        <authorList>
            <person name="Butler G."/>
            <person name="Rasmussen M.D."/>
            <person name="Lin M.F."/>
            <person name="Santos M.A."/>
            <person name="Sakthikumar S."/>
            <person name="Munro C.A."/>
            <person name="Rheinbay E."/>
            <person name="Grabherr M."/>
            <person name="Forche A."/>
            <person name="Reedy J.L."/>
            <person name="Agrafioti I."/>
            <person name="Arnaud M.B."/>
            <person name="Bates S."/>
            <person name="Brown A.J."/>
            <person name="Brunke S."/>
            <person name="Costanzo M.C."/>
            <person name="Fitzpatrick D.A."/>
            <person name="de Groot P.W."/>
            <person name="Harris D."/>
            <person name="Hoyer L.L."/>
            <person name="Hube B."/>
            <person name="Klis F.M."/>
            <person name="Kodira C."/>
            <person name="Lennard N."/>
            <person name="Logue M.E."/>
            <person name="Martin R."/>
            <person name="Neiman A.M."/>
            <person name="Nikolaou E."/>
            <person name="Quail M.A."/>
            <person name="Quinn J."/>
            <person name="Santos M.C."/>
            <person name="Schmitzberger F.F."/>
            <person name="Sherlock G."/>
            <person name="Shah P."/>
            <person name="Silverstein K.A."/>
            <person name="Skrzypek M.S."/>
            <person name="Soll D."/>
            <person name="Staggs R."/>
            <person name="Stansfield I."/>
            <person name="Stumpf M.P."/>
            <person name="Sudbery P.E."/>
            <person name="Srikantha T."/>
            <person name="Zeng Q."/>
            <person name="Berman J."/>
            <person name="Berriman M."/>
            <person name="Heitman J."/>
            <person name="Gow N.A."/>
            <person name="Lorenz M.C."/>
            <person name="Birren B.W."/>
            <person name="Kellis M."/>
            <person name="Cuomo C.A."/>
        </authorList>
    </citation>
    <scope>NUCLEOTIDE SEQUENCE [LARGE SCALE GENOMIC DNA]</scope>
    <source>
        <strain evidence="2">ATCC 11503 / BCRC 21390 / CBS 2605 / JCM 1781 / NBRC 1676 / NRRL YB-4239</strain>
    </source>
</reference>
<protein>
    <recommendedName>
        <fullName evidence="3">AB hydrolase-1 domain-containing protein</fullName>
    </recommendedName>
</protein>
<dbReference type="InterPro" id="IPR050261">
    <property type="entry name" value="FrsA_esterase"/>
</dbReference>
<evidence type="ECO:0000313" key="1">
    <source>
        <dbReference type="EMBL" id="EDK43268.1"/>
    </source>
</evidence>
<gene>
    <name evidence="1" type="ORF">LELG_01446</name>
</gene>
<dbReference type="InParanoid" id="A5DVR0"/>
<dbReference type="HOGENOM" id="CLU_048444_0_0_1"/>
<organism evidence="1 2">
    <name type="scientific">Lodderomyces elongisporus (strain ATCC 11503 / CBS 2605 / JCM 1781 / NBRC 1676 / NRRL YB-4239)</name>
    <name type="common">Yeast</name>
    <name type="synonym">Saccharomyces elongisporus</name>
    <dbReference type="NCBI Taxonomy" id="379508"/>
    <lineage>
        <taxon>Eukaryota</taxon>
        <taxon>Fungi</taxon>
        <taxon>Dikarya</taxon>
        <taxon>Ascomycota</taxon>
        <taxon>Saccharomycotina</taxon>
        <taxon>Pichiomycetes</taxon>
        <taxon>Debaryomycetaceae</taxon>
        <taxon>Candida/Lodderomyces clade</taxon>
        <taxon>Lodderomyces</taxon>
    </lineage>
</organism>
<proteinExistence type="predicted"/>
<evidence type="ECO:0008006" key="3">
    <source>
        <dbReference type="Google" id="ProtNLM"/>
    </source>
</evidence>
<dbReference type="STRING" id="379508.A5DVR0"/>
<evidence type="ECO:0000313" key="2">
    <source>
        <dbReference type="Proteomes" id="UP000001996"/>
    </source>
</evidence>
<dbReference type="PANTHER" id="PTHR22946:SF0">
    <property type="entry name" value="DIENELACTONE HYDROLASE DOMAIN-CONTAINING PROTEIN"/>
    <property type="match status" value="1"/>
</dbReference>
<dbReference type="eggNOG" id="ENOG502S162">
    <property type="taxonomic scope" value="Eukaryota"/>
</dbReference>
<dbReference type="PANTHER" id="PTHR22946">
    <property type="entry name" value="DIENELACTONE HYDROLASE DOMAIN-CONTAINING PROTEIN-RELATED"/>
    <property type="match status" value="1"/>
</dbReference>
<accession>A5DVR0</accession>
<dbReference type="EMBL" id="CH981525">
    <property type="protein sequence ID" value="EDK43268.1"/>
    <property type="molecule type" value="Genomic_DNA"/>
</dbReference>
<dbReference type="VEuPathDB" id="FungiDB:LELG_01446"/>
<dbReference type="GeneID" id="5234295"/>
<dbReference type="OMA" id="HNRTRTY"/>
<dbReference type="KEGG" id="lel:PVL30_001413"/>
<dbReference type="InterPro" id="IPR029058">
    <property type="entry name" value="AB_hydrolase_fold"/>
</dbReference>
<keyword evidence="2" id="KW-1185">Reference proteome</keyword>
<dbReference type="SUPFAM" id="SSF53474">
    <property type="entry name" value="alpha/beta-Hydrolases"/>
    <property type="match status" value="1"/>
</dbReference>